<name>A0A396GBX3_MEDTR</name>
<proteinExistence type="predicted"/>
<comment type="caution">
    <text evidence="1">The sequence shown here is derived from an EMBL/GenBank/DDBJ whole genome shotgun (WGS) entry which is preliminary data.</text>
</comment>
<dbReference type="EMBL" id="PSQE01000008">
    <property type="protein sequence ID" value="RHN38820.1"/>
    <property type="molecule type" value="Genomic_DNA"/>
</dbReference>
<sequence>MIFGTSFFEKIFKSKGNVCLWLNINFTDFGIRMKCCIRERCDEFVEEASV</sequence>
<protein>
    <submittedName>
        <fullName evidence="1">Uncharacterized protein</fullName>
    </submittedName>
</protein>
<dbReference type="Proteomes" id="UP000265566">
    <property type="component" value="Chromosome 8"/>
</dbReference>
<reference evidence="1" key="1">
    <citation type="journal article" date="2018" name="Nat. Plants">
        <title>Whole-genome landscape of Medicago truncatula symbiotic genes.</title>
        <authorList>
            <person name="Pecrix Y."/>
            <person name="Gamas P."/>
            <person name="Carrere S."/>
        </authorList>
    </citation>
    <scope>NUCLEOTIDE SEQUENCE</scope>
    <source>
        <tissue evidence="1">Leaves</tissue>
    </source>
</reference>
<organism evidence="1">
    <name type="scientific">Medicago truncatula</name>
    <name type="common">Barrel medic</name>
    <name type="synonym">Medicago tribuloides</name>
    <dbReference type="NCBI Taxonomy" id="3880"/>
    <lineage>
        <taxon>Eukaryota</taxon>
        <taxon>Viridiplantae</taxon>
        <taxon>Streptophyta</taxon>
        <taxon>Embryophyta</taxon>
        <taxon>Tracheophyta</taxon>
        <taxon>Spermatophyta</taxon>
        <taxon>Magnoliopsida</taxon>
        <taxon>eudicotyledons</taxon>
        <taxon>Gunneridae</taxon>
        <taxon>Pentapetalae</taxon>
        <taxon>rosids</taxon>
        <taxon>fabids</taxon>
        <taxon>Fabales</taxon>
        <taxon>Fabaceae</taxon>
        <taxon>Papilionoideae</taxon>
        <taxon>50 kb inversion clade</taxon>
        <taxon>NPAAA clade</taxon>
        <taxon>Hologalegina</taxon>
        <taxon>IRL clade</taxon>
        <taxon>Trifolieae</taxon>
        <taxon>Medicago</taxon>
    </lineage>
</organism>
<evidence type="ECO:0000313" key="1">
    <source>
        <dbReference type="EMBL" id="RHN38820.1"/>
    </source>
</evidence>
<accession>A0A396GBX3</accession>
<dbReference type="Gramene" id="rna44789">
    <property type="protein sequence ID" value="RHN38820.1"/>
    <property type="gene ID" value="gene44789"/>
</dbReference>
<dbReference type="AlphaFoldDB" id="A0A396GBX3"/>
<gene>
    <name evidence="1" type="ORF">MtrunA17_Chr8g0337291</name>
</gene>